<accession>A0A481Z1A4</accession>
<dbReference type="Gene3D" id="3.40.50.300">
    <property type="entry name" value="P-loop containing nucleotide triphosphate hydrolases"/>
    <property type="match status" value="2"/>
</dbReference>
<gene>
    <name evidence="2" type="ORF">LCMiAC01_02310</name>
</gene>
<dbReference type="InterPro" id="IPR027785">
    <property type="entry name" value="UvrD-like_helicase_C"/>
</dbReference>
<dbReference type="InterPro" id="IPR050534">
    <property type="entry name" value="Coronavir_polyprotein_1ab"/>
</dbReference>
<dbReference type="GO" id="GO:0004386">
    <property type="term" value="F:helicase activity"/>
    <property type="evidence" value="ECO:0007669"/>
    <property type="project" value="UniProtKB-KW"/>
</dbReference>
<evidence type="ECO:0000259" key="1">
    <source>
        <dbReference type="SMART" id="SM00382"/>
    </source>
</evidence>
<dbReference type="Pfam" id="PF13538">
    <property type="entry name" value="UvrD_C_2"/>
    <property type="match status" value="1"/>
</dbReference>
<keyword evidence="2" id="KW-0067">ATP-binding</keyword>
<dbReference type="EMBL" id="MK500391">
    <property type="protein sequence ID" value="QBK88554.1"/>
    <property type="molecule type" value="Genomic_DNA"/>
</dbReference>
<dbReference type="CDD" id="cd18809">
    <property type="entry name" value="SF1_C_RecD"/>
    <property type="match status" value="1"/>
</dbReference>
<organism evidence="2">
    <name type="scientific">Mimivirus LCMiAC01</name>
    <dbReference type="NCBI Taxonomy" id="2506608"/>
    <lineage>
        <taxon>Viruses</taxon>
        <taxon>Varidnaviria</taxon>
        <taxon>Bamfordvirae</taxon>
        <taxon>Nucleocytoviricota</taxon>
        <taxon>Megaviricetes</taxon>
        <taxon>Imitervirales</taxon>
        <taxon>Mimiviridae</taxon>
        <taxon>Klosneuvirinae</taxon>
    </lineage>
</organism>
<protein>
    <submittedName>
        <fullName evidence="2">UvrD-family helicase</fullName>
    </submittedName>
</protein>
<keyword evidence="2" id="KW-0378">Hydrolase</keyword>
<reference evidence="2" key="1">
    <citation type="journal article" date="2019" name="MBio">
        <title>Virus Genomes from Deep Sea Sediments Expand the Ocean Megavirome and Support Independent Origins of Viral Gigantism.</title>
        <authorList>
            <person name="Backstrom D."/>
            <person name="Yutin N."/>
            <person name="Jorgensen S.L."/>
            <person name="Dharamshi J."/>
            <person name="Homa F."/>
            <person name="Zaremba-Niedwiedzka K."/>
            <person name="Spang A."/>
            <person name="Wolf Y.I."/>
            <person name="Koonin E.V."/>
            <person name="Ettema T.J."/>
        </authorList>
    </citation>
    <scope>NUCLEOTIDE SEQUENCE</scope>
</reference>
<dbReference type="SUPFAM" id="SSF52540">
    <property type="entry name" value="P-loop containing nucleoside triphosphate hydrolases"/>
    <property type="match status" value="1"/>
</dbReference>
<dbReference type="Pfam" id="PF13245">
    <property type="entry name" value="AAA_19"/>
    <property type="match status" value="1"/>
</dbReference>
<keyword evidence="2" id="KW-0547">Nucleotide-binding</keyword>
<name>A0A481Z1A4_9VIRU</name>
<proteinExistence type="predicted"/>
<sequence>MDITQFFKPKESHKHISRRDVKNKKRSKIYTNMLGSFVSNKVIDLLEYTHMMNFSSSGGTIVDMDRYHQIMDRIMTSNKINEKIKNNFMTICKKMYSHLYKLIGNSHTNSYDDICVDNISNGIVNHNKFMTFTNDQLNGIKNICHLLYDHKIKTYGLYGYAGTGKTTLIVRLIHYLLYKNYIKSVVFAAPTNKAVNIMKSKFKTDIYELIKKVSSRMKDDRSLDNQLDHLESKGIKINFLTIHKLLNYKTDYDVDGERIFIKGSKSMIDKYDLVVIDECSMMQVQVLIDIFSDIHKHNISQGIGDIICKVPKILFVGDPCQLNPIGSNNSMIFAKNKKDFNIKEMTKILSRDKFTSHKDISRKIKNVINAVIKQKSYTLKQIVRCNDNKVIGLCNNIRAWVLGEIKAPKLYKYSGKKVVLYKKKQNVQKIKTKWFKTSIKYFKKVDTNNFVSNIILAWTNKTCDLYNNTIRQILFKKDKLNRFEIGDILALSDYYNFKIANKKRDKDENNQRFYTSEQIKIADIETIDKVCLPISIKISNKMKKMNNFMAIQNKFTKTINTINKKTKRTYHVWKLHVHKLTEIIVKDIIPEIYQMYVIMDKSKDILTKEKDFTSNKIRELRKYYTIFCKDQMNTIDKEIIRPLWRSYNETFVDPFAKVNYSYSISVHKSQSSTYYNVFIDCEDILKNRNQLEAKRCMYTAITRAANEIHLLL</sequence>
<feature type="domain" description="AAA+ ATPase" evidence="1">
    <location>
        <begin position="151"/>
        <end position="365"/>
    </location>
</feature>
<dbReference type="SMART" id="SM00382">
    <property type="entry name" value="AAA"/>
    <property type="match status" value="1"/>
</dbReference>
<evidence type="ECO:0000313" key="2">
    <source>
        <dbReference type="EMBL" id="QBK88554.1"/>
    </source>
</evidence>
<dbReference type="InterPro" id="IPR003593">
    <property type="entry name" value="AAA+_ATPase"/>
</dbReference>
<keyword evidence="2" id="KW-0347">Helicase</keyword>
<dbReference type="PANTHER" id="PTHR43788">
    <property type="entry name" value="DNA2/NAM7 HELICASE FAMILY MEMBER"/>
    <property type="match status" value="1"/>
</dbReference>
<dbReference type="InterPro" id="IPR027417">
    <property type="entry name" value="P-loop_NTPase"/>
</dbReference>